<feature type="repeat" description="TSP type-3" evidence="10">
    <location>
        <begin position="562"/>
        <end position="597"/>
    </location>
</feature>
<keyword evidence="8" id="KW-0325">Glycoprotein</keyword>
<keyword evidence="3 12" id="KW-0732">Signal</keyword>
<feature type="repeat" description="TSP type-3" evidence="10">
    <location>
        <begin position="721"/>
        <end position="756"/>
    </location>
</feature>
<evidence type="ECO:0000313" key="15">
    <source>
        <dbReference type="EnsemblMetazoa" id="XP_022653278"/>
    </source>
</evidence>
<dbReference type="InterPro" id="IPR013320">
    <property type="entry name" value="ConA-like_dom_sf"/>
</dbReference>
<sequence>MWWLLYTVLSVLAVFAQQKASKMYLQLDHDKAVYLHSIIRSNQSAMLVLRNTALRHALTEQILLEVFMLPSKHKVTLSVQDKINIRLETNGPQGKRTQVSGPHRTFPKEVIIAIDAACDKLINKVELYFDCELQHEMALHIPLFMAAQSAQVLRILRDRRMTLEIYANVTDVKIFSHKCRTSRKLNMPQPFLSEYDIPEQAESIKSVHSTHHSRFSVKSNDSQQALCAPSFGVSKILEGLRSVIEAQTRATNQIRNVLERCSICGEKPSCSDRPCFPGVQCMDTASGPRCGPCPTEMLGDGKDCKPAVTCSDEPCLPGVRCIDTSTGYTCKPCPIGMTGDGKTCRWANKCADQPCYSGVQCTNIDVPPGFRCGRCPEGFTGNGTHCEDINECSLANPCFPGVQCINLKPGFTCGRCPQGYTGRSLEGVGINSARLFKQQCFDINECDDGNNGGCVENSVCINAQGSFRCGDCIEGFSGNQTSGCRTRPGLCPDGSECDGNAECFMRRGHTRFQCRCKIGFAGDGRLCAPDTDIDGWPDYALPCFDKRCKADNCPDTPNSGQEDADGDNIGDACDPDADNDGVANYPDNCPLVSNPDQRDSDKTGNDNLGDACDNCPTVYNPDQIDTDHDGQGDECDRDADGDGIPNHADNCPLTVNPDQSDQDGDGLGNSCDNCPFAANPSQEDLDQDLVGDACDNNIDRDYDGIQDNVDNCPDDPNSDQLDTDEDGQGDVCDFDKDEDGIRDNVDNCPLVYNPDQKDTNNTGVGDACKGDFDGDGVGDDDDVCPDNRRIYATDFRAYQTVVLDPEGDSQNDPHWIIYNKGAEIVQILNSDPGLAVGYHKFGGVDFEGTFFVDTATDDDYVGFIFSYQDNHNFYTVMWKKKKQMYWHSTPFRATAQPGIQLKLVQSETGPGEYLRNSLWHTGNTTNQVQLLWKDPRNVGWKEKAAYRWLLLHRPNIGLIRLRIFEGQNMVADSGNIFDDTLKGGRLGVFCFSQESIIWSDLVYRCNEAIPEIAYRELPFELQKQVYMDSIVDTKI</sequence>
<feature type="repeat" description="TSP type-3" evidence="10">
    <location>
        <begin position="624"/>
        <end position="659"/>
    </location>
</feature>
<dbReference type="GeneID" id="111247025"/>
<dbReference type="SMART" id="SM00179">
    <property type="entry name" value="EGF_CA"/>
    <property type="match status" value="5"/>
</dbReference>
<keyword evidence="6" id="KW-0130">Cell adhesion</keyword>
<dbReference type="InterPro" id="IPR018097">
    <property type="entry name" value="EGF_Ca-bd_CS"/>
</dbReference>
<dbReference type="RefSeq" id="XP_022653278.1">
    <property type="nucleotide sequence ID" value="XM_022797543.1"/>
</dbReference>
<dbReference type="FunFam" id="2.10.25.10:FF:000025">
    <property type="entry name" value="Thrombospondin 3"/>
    <property type="match status" value="1"/>
</dbReference>
<dbReference type="PROSITE" id="PS51236">
    <property type="entry name" value="TSP_CTER"/>
    <property type="match status" value="1"/>
</dbReference>
<feature type="disulfide bond" evidence="9">
    <location>
        <begin position="355"/>
        <end position="372"/>
    </location>
</feature>
<feature type="chain" id="PRO_5029639659" description="Cartilage oligomeric matrix protein" evidence="12">
    <location>
        <begin position="17"/>
        <end position="1035"/>
    </location>
</feature>
<evidence type="ECO:0000256" key="10">
    <source>
        <dbReference type="PROSITE-ProRule" id="PRU00634"/>
    </source>
</evidence>
<dbReference type="FunFam" id="4.10.1080.10:FF:000001">
    <property type="entry name" value="Thrombospondin 3"/>
    <property type="match status" value="2"/>
</dbReference>
<dbReference type="Gene3D" id="2.10.25.10">
    <property type="entry name" value="Laminin"/>
    <property type="match status" value="4"/>
</dbReference>
<evidence type="ECO:0000313" key="16">
    <source>
        <dbReference type="Proteomes" id="UP000594260"/>
    </source>
</evidence>
<feature type="disulfide bond" evidence="9">
    <location>
        <begin position="497"/>
        <end position="514"/>
    </location>
</feature>
<dbReference type="PROSITE" id="PS50026">
    <property type="entry name" value="EGF_3"/>
    <property type="match status" value="3"/>
</dbReference>
<name>A0A7M7JZF7_VARDE</name>
<dbReference type="PANTHER" id="PTHR10199">
    <property type="entry name" value="THROMBOSPONDIN"/>
    <property type="match status" value="1"/>
</dbReference>
<evidence type="ECO:0000256" key="7">
    <source>
        <dbReference type="ARBA" id="ARBA00023157"/>
    </source>
</evidence>
<dbReference type="PROSITE" id="PS01187">
    <property type="entry name" value="EGF_CA"/>
    <property type="match status" value="2"/>
</dbReference>
<dbReference type="InterPro" id="IPR000742">
    <property type="entry name" value="EGF"/>
</dbReference>
<evidence type="ECO:0000256" key="4">
    <source>
        <dbReference type="ARBA" id="ARBA00022737"/>
    </source>
</evidence>
<feature type="region of interest" description="Disordered" evidence="11">
    <location>
        <begin position="705"/>
        <end position="738"/>
    </location>
</feature>
<dbReference type="FunFam" id="2.10.25.10:FF:000232">
    <property type="entry name" value="thrombospondin-3 isoform X1"/>
    <property type="match status" value="1"/>
</dbReference>
<dbReference type="SUPFAM" id="SSF49899">
    <property type="entry name" value="Concanavalin A-like lectins/glucanases"/>
    <property type="match status" value="1"/>
</dbReference>
<dbReference type="Gene3D" id="2.60.120.200">
    <property type="match status" value="1"/>
</dbReference>
<dbReference type="Proteomes" id="UP000594260">
    <property type="component" value="Unplaced"/>
</dbReference>
<dbReference type="SUPFAM" id="SSF57196">
    <property type="entry name" value="EGF/Laminin"/>
    <property type="match status" value="1"/>
</dbReference>
<reference evidence="15" key="1">
    <citation type="submission" date="2021-01" db="UniProtKB">
        <authorList>
            <consortium name="EnsemblMetazoa"/>
        </authorList>
    </citation>
    <scope>IDENTIFICATION</scope>
</reference>
<dbReference type="CDD" id="cd00054">
    <property type="entry name" value="EGF_CA"/>
    <property type="match status" value="2"/>
</dbReference>
<evidence type="ECO:0000256" key="12">
    <source>
        <dbReference type="SAM" id="SignalP"/>
    </source>
</evidence>
<evidence type="ECO:0000256" key="9">
    <source>
        <dbReference type="PROSITE-ProRule" id="PRU00076"/>
    </source>
</evidence>
<feature type="compositionally biased region" description="Acidic residues" evidence="11">
    <location>
        <begin position="712"/>
        <end position="728"/>
    </location>
</feature>
<dbReference type="InterPro" id="IPR017897">
    <property type="entry name" value="Thrombospondin_3_rpt"/>
</dbReference>
<dbReference type="KEGG" id="vde:111247025"/>
<feature type="signal peptide" evidence="12">
    <location>
        <begin position="1"/>
        <end position="16"/>
    </location>
</feature>
<dbReference type="InParanoid" id="A0A7M7JZF7"/>
<dbReference type="GO" id="GO:0007155">
    <property type="term" value="P:cell adhesion"/>
    <property type="evidence" value="ECO:0007669"/>
    <property type="project" value="UniProtKB-KW"/>
</dbReference>
<dbReference type="GO" id="GO:0005576">
    <property type="term" value="C:extracellular region"/>
    <property type="evidence" value="ECO:0007669"/>
    <property type="project" value="InterPro"/>
</dbReference>
<evidence type="ECO:0000256" key="11">
    <source>
        <dbReference type="SAM" id="MobiDB-lite"/>
    </source>
</evidence>
<dbReference type="FunFam" id="2.10.25.10:FF:000027">
    <property type="entry name" value="Thrombospondin 3"/>
    <property type="match status" value="1"/>
</dbReference>
<dbReference type="FunCoup" id="A0A7M7JZF7">
    <property type="interactions" value="66"/>
</dbReference>
<comment type="similarity">
    <text evidence="1">Belongs to the thrombospondin family.</text>
</comment>
<dbReference type="SMART" id="SM00181">
    <property type="entry name" value="EGF"/>
    <property type="match status" value="6"/>
</dbReference>
<comment type="caution">
    <text evidence="9">Lacks conserved residue(s) required for the propagation of feature annotation.</text>
</comment>
<dbReference type="AlphaFoldDB" id="A0A7M7JZF7"/>
<dbReference type="OMA" id="ECQNGAC"/>
<keyword evidence="7 9" id="KW-1015">Disulfide bond</keyword>
<dbReference type="InterPro" id="IPR008859">
    <property type="entry name" value="Thrombospondin_C"/>
</dbReference>
<dbReference type="InterPro" id="IPR003367">
    <property type="entry name" value="Thrombospondin_3-like_rpt"/>
</dbReference>
<feature type="domain" description="TSP C-terminal" evidence="14">
    <location>
        <begin position="796"/>
        <end position="1010"/>
    </location>
</feature>
<dbReference type="EnsemblMetazoa" id="XM_022797543">
    <property type="protein sequence ID" value="XP_022653278"/>
    <property type="gene ID" value="LOC111247025"/>
</dbReference>
<feature type="compositionally biased region" description="Acidic residues" evidence="11">
    <location>
        <begin position="632"/>
        <end position="641"/>
    </location>
</feature>
<accession>A0A7M7JZF7</accession>
<dbReference type="PANTHER" id="PTHR10199:SF100">
    <property type="entry name" value="THROMBOSPONDIN, ISOFORM A"/>
    <property type="match status" value="1"/>
</dbReference>
<organism evidence="15 16">
    <name type="scientific">Varroa destructor</name>
    <name type="common">Honeybee mite</name>
    <dbReference type="NCBI Taxonomy" id="109461"/>
    <lineage>
        <taxon>Eukaryota</taxon>
        <taxon>Metazoa</taxon>
        <taxon>Ecdysozoa</taxon>
        <taxon>Arthropoda</taxon>
        <taxon>Chelicerata</taxon>
        <taxon>Arachnida</taxon>
        <taxon>Acari</taxon>
        <taxon>Parasitiformes</taxon>
        <taxon>Mesostigmata</taxon>
        <taxon>Gamasina</taxon>
        <taxon>Dermanyssoidea</taxon>
        <taxon>Varroidae</taxon>
        <taxon>Varroa</taxon>
    </lineage>
</organism>
<evidence type="ECO:0000256" key="8">
    <source>
        <dbReference type="ARBA" id="ARBA00023180"/>
    </source>
</evidence>
<dbReference type="PROSITE" id="PS01186">
    <property type="entry name" value="EGF_2"/>
    <property type="match status" value="1"/>
</dbReference>
<dbReference type="SUPFAM" id="SSF103647">
    <property type="entry name" value="TSP type-3 repeat"/>
    <property type="match status" value="3"/>
</dbReference>
<feature type="region of interest" description="Disordered" evidence="11">
    <location>
        <begin position="556"/>
        <end position="605"/>
    </location>
</feature>
<evidence type="ECO:0000256" key="3">
    <source>
        <dbReference type="ARBA" id="ARBA00022729"/>
    </source>
</evidence>
<feature type="region of interest" description="Disordered" evidence="11">
    <location>
        <begin position="620"/>
        <end position="667"/>
    </location>
</feature>
<dbReference type="Pfam" id="PF02412">
    <property type="entry name" value="TSP_3"/>
    <property type="match status" value="6"/>
</dbReference>
<evidence type="ECO:0000259" key="13">
    <source>
        <dbReference type="PROSITE" id="PS50026"/>
    </source>
</evidence>
<keyword evidence="4" id="KW-0677">Repeat</keyword>
<dbReference type="FunFam" id="2.60.120.200:FF:000002">
    <property type="entry name" value="Thrombospondin 3"/>
    <property type="match status" value="1"/>
</dbReference>
<feature type="compositionally biased region" description="Acidic residues" evidence="11">
    <location>
        <begin position="562"/>
        <end position="579"/>
    </location>
</feature>
<evidence type="ECO:0000256" key="1">
    <source>
        <dbReference type="ARBA" id="ARBA00009456"/>
    </source>
</evidence>
<keyword evidence="5 10" id="KW-0106">Calcium</keyword>
<dbReference type="InterPro" id="IPR049883">
    <property type="entry name" value="NOTCH1_EGF-like"/>
</dbReference>
<keyword evidence="16" id="KW-1185">Reference proteome</keyword>
<dbReference type="InterPro" id="IPR001881">
    <property type="entry name" value="EGF-like_Ca-bd_dom"/>
</dbReference>
<dbReference type="CTD" id="33941"/>
<dbReference type="OrthoDB" id="14563at2759"/>
<feature type="domain" description="EGF-like" evidence="13">
    <location>
        <begin position="346"/>
        <end position="387"/>
    </location>
</feature>
<dbReference type="InterPro" id="IPR028974">
    <property type="entry name" value="TSP_type-3_rpt"/>
</dbReference>
<dbReference type="GO" id="GO:0005509">
    <property type="term" value="F:calcium ion binding"/>
    <property type="evidence" value="ECO:0007669"/>
    <property type="project" value="UniProtKB-UniRule"/>
</dbReference>
<evidence type="ECO:0000259" key="14">
    <source>
        <dbReference type="PROSITE" id="PS51236"/>
    </source>
</evidence>
<dbReference type="Pfam" id="PF07645">
    <property type="entry name" value="EGF_CA"/>
    <property type="match status" value="2"/>
</dbReference>
<dbReference type="Gene3D" id="4.10.1080.10">
    <property type="entry name" value="TSP type-3 repeat"/>
    <property type="match status" value="3"/>
</dbReference>
<evidence type="ECO:0000256" key="2">
    <source>
        <dbReference type="ARBA" id="ARBA00022536"/>
    </source>
</evidence>
<protein>
    <recommendedName>
        <fullName evidence="17">Cartilage oligomeric matrix protein</fullName>
    </recommendedName>
</protein>
<keyword evidence="2 9" id="KW-0245">EGF-like domain</keyword>
<feature type="domain" description="EGF-like" evidence="13">
    <location>
        <begin position="487"/>
        <end position="528"/>
    </location>
</feature>
<dbReference type="FunFam" id="4.10.1080.10:FF:000004">
    <property type="entry name" value="Cartilage oligomeric matrix protein"/>
    <property type="match status" value="1"/>
</dbReference>
<proteinExistence type="inferred from homology"/>
<evidence type="ECO:0008006" key="17">
    <source>
        <dbReference type="Google" id="ProtNLM"/>
    </source>
</evidence>
<evidence type="ECO:0000256" key="5">
    <source>
        <dbReference type="ARBA" id="ARBA00022837"/>
    </source>
</evidence>
<evidence type="ECO:0000256" key="6">
    <source>
        <dbReference type="ARBA" id="ARBA00022889"/>
    </source>
</evidence>
<dbReference type="PROSITE" id="PS51234">
    <property type="entry name" value="TSP3"/>
    <property type="match status" value="3"/>
</dbReference>
<feature type="domain" description="EGF-like" evidence="13">
    <location>
        <begin position="388"/>
        <end position="426"/>
    </location>
</feature>
<dbReference type="Pfam" id="PF05735">
    <property type="entry name" value="TSP_C"/>
    <property type="match status" value="1"/>
</dbReference>